<organism evidence="1 2">
    <name type="scientific">Kribbella aluminosa</name>
    <dbReference type="NCBI Taxonomy" id="416017"/>
    <lineage>
        <taxon>Bacteria</taxon>
        <taxon>Bacillati</taxon>
        <taxon>Actinomycetota</taxon>
        <taxon>Actinomycetes</taxon>
        <taxon>Propionibacteriales</taxon>
        <taxon>Kribbellaceae</taxon>
        <taxon>Kribbella</taxon>
    </lineage>
</organism>
<dbReference type="EMBL" id="JAGINT010000002">
    <property type="protein sequence ID" value="MBP2356223.1"/>
    <property type="molecule type" value="Genomic_DNA"/>
</dbReference>
<proteinExistence type="predicted"/>
<dbReference type="Proteomes" id="UP000755585">
    <property type="component" value="Unassembled WGS sequence"/>
</dbReference>
<reference evidence="1 2" key="1">
    <citation type="submission" date="2021-03" db="EMBL/GenBank/DDBJ databases">
        <title>Sequencing the genomes of 1000 actinobacteria strains.</title>
        <authorList>
            <person name="Klenk H.-P."/>
        </authorList>
    </citation>
    <scope>NUCLEOTIDE SEQUENCE [LARGE SCALE GENOMIC DNA]</scope>
    <source>
        <strain evidence="1 2">DSM 18824</strain>
    </source>
</reference>
<evidence type="ECO:0000313" key="1">
    <source>
        <dbReference type="EMBL" id="MBP2356223.1"/>
    </source>
</evidence>
<accession>A0ABS4UX37</accession>
<dbReference type="RefSeq" id="WP_209698775.1">
    <property type="nucleotide sequence ID" value="NZ_BAAAVU010000023.1"/>
</dbReference>
<comment type="caution">
    <text evidence="1">The sequence shown here is derived from an EMBL/GenBank/DDBJ whole genome shotgun (WGS) entry which is preliminary data.</text>
</comment>
<sequence length="240" mass="26942">MNEVLRRAMYGANLTETDVAAEVAVDPKTVRNWLHGQLPQARHRAILTKLLGIEEERTWPELSGARQPDLVAVYPRRTALMRESWLSLFESAVSEIGIVAYDAMFLLQDTDFVRCLRDKCAAGTQVRVGLRAPGEATAALGDLDAETEMRVANVRSAVSLLQPLFPYAGFDLRLHDVILYNSLYRADDELLVNQHAHGIAGAESPVFHYRRAPRGNMFQSYLASFETIWSQAESLHAFRL</sequence>
<protein>
    <submittedName>
        <fullName evidence="1">Transcriptional regulator with XRE-family HTH domain</fullName>
    </submittedName>
</protein>
<evidence type="ECO:0000313" key="2">
    <source>
        <dbReference type="Proteomes" id="UP000755585"/>
    </source>
</evidence>
<name>A0ABS4UX37_9ACTN</name>
<gene>
    <name evidence="1" type="ORF">JOF29_007333</name>
</gene>
<keyword evidence="2" id="KW-1185">Reference proteome</keyword>